<dbReference type="PANTHER" id="PTHR18964:SF149">
    <property type="entry name" value="BIFUNCTIONAL UDP-N-ACETYLGLUCOSAMINE 2-EPIMERASE_N-ACETYLMANNOSAMINE KINASE"/>
    <property type="match status" value="1"/>
</dbReference>
<comment type="similarity">
    <text evidence="1">Belongs to the ROK (NagC/XylR) family.</text>
</comment>
<dbReference type="EMBL" id="CP016174">
    <property type="protein sequence ID" value="ANN17136.1"/>
    <property type="molecule type" value="Genomic_DNA"/>
</dbReference>
<gene>
    <name evidence="2" type="ORF">SD37_16795</name>
</gene>
<dbReference type="Gene3D" id="3.30.420.40">
    <property type="match status" value="3"/>
</dbReference>
<dbReference type="Proteomes" id="UP000093695">
    <property type="component" value="Chromosome"/>
</dbReference>
<accession>A0A193BY26</accession>
<keyword evidence="3" id="KW-1185">Reference proteome</keyword>
<name>A0A193BY26_AMYOR</name>
<sequence>MVILGIDIGGSGARVQVSTDTGKTGGDLRWTAGDGAFEANQVARLARSVLAGRKADAVGVAFPGSLGADGIVGRWPNRPQWTGLPLRGLVAEWFGGQAEIRDDALMAAYAEATSRPASRGMLYLGLGTGVGGAYLPPRAAARPDTFVPCEPGHVLVWPGAGERCACGRGGCLQAYVATKATDGPVPALAVRALAIAVANLAELYRFEVVVLGGGLPARVPELVPRLTAACADWLRPGTTVPVFEPAVHGVRSSLAGAVLAARAAAVDPTERKSA</sequence>
<evidence type="ECO:0000313" key="2">
    <source>
        <dbReference type="EMBL" id="ANN17136.1"/>
    </source>
</evidence>
<evidence type="ECO:0000313" key="3">
    <source>
        <dbReference type="Proteomes" id="UP000093695"/>
    </source>
</evidence>
<dbReference type="InterPro" id="IPR043129">
    <property type="entry name" value="ATPase_NBD"/>
</dbReference>
<dbReference type="STRING" id="31958.SD37_16795"/>
<dbReference type="KEGG" id="aori:SD37_16795"/>
<dbReference type="Pfam" id="PF00480">
    <property type="entry name" value="ROK"/>
    <property type="match status" value="2"/>
</dbReference>
<dbReference type="RefSeq" id="WP_044850619.1">
    <property type="nucleotide sequence ID" value="NZ_CP016174.1"/>
</dbReference>
<protein>
    <recommendedName>
        <fullName evidence="4">ROK family protein</fullName>
    </recommendedName>
</protein>
<proteinExistence type="inferred from homology"/>
<dbReference type="AlphaFoldDB" id="A0A193BY26"/>
<dbReference type="InterPro" id="IPR000600">
    <property type="entry name" value="ROK"/>
</dbReference>
<dbReference type="PANTHER" id="PTHR18964">
    <property type="entry name" value="ROK (REPRESSOR, ORF, KINASE) FAMILY"/>
    <property type="match status" value="1"/>
</dbReference>
<evidence type="ECO:0000256" key="1">
    <source>
        <dbReference type="ARBA" id="ARBA00006479"/>
    </source>
</evidence>
<dbReference type="SUPFAM" id="SSF53067">
    <property type="entry name" value="Actin-like ATPase domain"/>
    <property type="match status" value="1"/>
</dbReference>
<organism evidence="2 3">
    <name type="scientific">Amycolatopsis orientalis</name>
    <name type="common">Nocardia orientalis</name>
    <dbReference type="NCBI Taxonomy" id="31958"/>
    <lineage>
        <taxon>Bacteria</taxon>
        <taxon>Bacillati</taxon>
        <taxon>Actinomycetota</taxon>
        <taxon>Actinomycetes</taxon>
        <taxon>Pseudonocardiales</taxon>
        <taxon>Pseudonocardiaceae</taxon>
        <taxon>Amycolatopsis</taxon>
    </lineage>
</organism>
<reference evidence="2 3" key="1">
    <citation type="journal article" date="2015" name="Genome Announc.">
        <title>Draft Genome Sequence of Norvancomycin-Producing Strain Amycolatopsis orientalis CPCC200066.</title>
        <authorList>
            <person name="Lei X."/>
            <person name="Yuan F."/>
            <person name="Shi Y."/>
            <person name="Li X."/>
            <person name="Wang L."/>
            <person name="Hong B."/>
        </authorList>
    </citation>
    <scope>NUCLEOTIDE SEQUENCE [LARGE SCALE GENOMIC DNA]</scope>
    <source>
        <strain evidence="2 3">B-37</strain>
    </source>
</reference>
<evidence type="ECO:0008006" key="4">
    <source>
        <dbReference type="Google" id="ProtNLM"/>
    </source>
</evidence>